<dbReference type="Proteomes" id="UP000323386">
    <property type="component" value="Unassembled WGS sequence"/>
</dbReference>
<keyword evidence="3" id="KW-1185">Reference proteome</keyword>
<feature type="compositionally biased region" description="Basic and acidic residues" evidence="1">
    <location>
        <begin position="161"/>
        <end position="174"/>
    </location>
</feature>
<sequence length="228" mass="24709">MQTNVPGGGRQGIATGNCLYPRGCRYGHGSATSETRRRWCSVKVASTPAHDSRRGDGGLPGREGAQLREGRIRRDGGVQSLGTMTPLHLGQKVSAHESNAKAERLARAAEVYVPPHRCCQEDAALRYATWPRGVGLTKRRRFKVEVPQAPQLRHPPLQQQGDKDAARAAPDRRLGRLRSTTSAAWRQGGTPLPIPLARLPRSRGKIHTPDDADDQPTGSSPAPYGTVP</sequence>
<feature type="region of interest" description="Disordered" evidence="1">
    <location>
        <begin position="45"/>
        <end position="64"/>
    </location>
</feature>
<organism evidence="2 3">
    <name type="scientific">Pseudozyma flocculosa</name>
    <dbReference type="NCBI Taxonomy" id="84751"/>
    <lineage>
        <taxon>Eukaryota</taxon>
        <taxon>Fungi</taxon>
        <taxon>Dikarya</taxon>
        <taxon>Basidiomycota</taxon>
        <taxon>Ustilaginomycotina</taxon>
        <taxon>Ustilaginomycetes</taxon>
        <taxon>Ustilaginales</taxon>
        <taxon>Ustilaginaceae</taxon>
        <taxon>Pseudozyma</taxon>
    </lineage>
</organism>
<accession>A0A5C3F5D1</accession>
<name>A0A5C3F5D1_9BASI</name>
<evidence type="ECO:0000313" key="3">
    <source>
        <dbReference type="Proteomes" id="UP000323386"/>
    </source>
</evidence>
<feature type="region of interest" description="Disordered" evidence="1">
    <location>
        <begin position="146"/>
        <end position="228"/>
    </location>
</feature>
<dbReference type="EMBL" id="OOIP01000015">
    <property type="protein sequence ID" value="SPO39698.1"/>
    <property type="molecule type" value="Genomic_DNA"/>
</dbReference>
<reference evidence="2 3" key="1">
    <citation type="submission" date="2018-03" db="EMBL/GenBank/DDBJ databases">
        <authorList>
            <person name="Guldener U."/>
        </authorList>
    </citation>
    <scope>NUCLEOTIDE SEQUENCE [LARGE SCALE GENOMIC DNA]</scope>
    <source>
        <strain evidence="2 3">DAOM196992</strain>
    </source>
</reference>
<gene>
    <name evidence="2" type="ORF">PSFLO_05179</name>
</gene>
<proteinExistence type="predicted"/>
<evidence type="ECO:0000256" key="1">
    <source>
        <dbReference type="SAM" id="MobiDB-lite"/>
    </source>
</evidence>
<dbReference type="AlphaFoldDB" id="A0A5C3F5D1"/>
<protein>
    <submittedName>
        <fullName evidence="2">Uncharacterized protein</fullName>
    </submittedName>
</protein>
<evidence type="ECO:0000313" key="2">
    <source>
        <dbReference type="EMBL" id="SPO39698.1"/>
    </source>
</evidence>